<accession>A0ABR8VIG0</accession>
<evidence type="ECO:0008006" key="3">
    <source>
        <dbReference type="Google" id="ProtNLM"/>
    </source>
</evidence>
<dbReference type="EMBL" id="JACSPV010000007">
    <property type="protein sequence ID" value="MBD8004553.1"/>
    <property type="molecule type" value="Genomic_DNA"/>
</dbReference>
<evidence type="ECO:0000313" key="2">
    <source>
        <dbReference type="Proteomes" id="UP000648182"/>
    </source>
</evidence>
<dbReference type="RefSeq" id="WP_191810787.1">
    <property type="nucleotide sequence ID" value="NZ_JACSPV010000007.1"/>
</dbReference>
<name>A0ABR8VIG0_9BACI</name>
<reference evidence="1 2" key="1">
    <citation type="submission" date="2020-08" db="EMBL/GenBank/DDBJ databases">
        <title>A Genomic Blueprint of the Chicken Gut Microbiome.</title>
        <authorList>
            <person name="Gilroy R."/>
            <person name="Ravi A."/>
            <person name="Getino M."/>
            <person name="Pursley I."/>
            <person name="Horton D.L."/>
            <person name="Alikhan N.-F."/>
            <person name="Baker D."/>
            <person name="Gharbi K."/>
            <person name="Hall N."/>
            <person name="Watson M."/>
            <person name="Adriaenssens E.M."/>
            <person name="Foster-Nyarko E."/>
            <person name="Jarju S."/>
            <person name="Secka A."/>
            <person name="Antonio M."/>
            <person name="Oren A."/>
            <person name="Chaudhuri R."/>
            <person name="La Ragione R.M."/>
            <person name="Hildebrand F."/>
            <person name="Pallen M.J."/>
        </authorList>
    </citation>
    <scope>NUCLEOTIDE SEQUENCE [LARGE SCALE GENOMIC DNA]</scope>
    <source>
        <strain evidence="1 2">Sa1BUA2</strain>
    </source>
</reference>
<protein>
    <recommendedName>
        <fullName evidence="3">Phage protein</fullName>
    </recommendedName>
</protein>
<sequence>MSQLFTEIMKDDQIKRAVLVKFGFGNVNKSKVNNWVKEQFPTRFAEIKKNLPPKKIVKFASNETEMTSRKERDAFLDNVTDVLTEIGNNMKKNLTFTNSQLWLLAEKGDIKEGDSFYSLSNGSTIVWDGDMFYDLDVCIEEGEISHALFELGDTWSFMEGVDANT</sequence>
<gene>
    <name evidence="1" type="ORF">H9631_05610</name>
</gene>
<proteinExistence type="predicted"/>
<comment type="caution">
    <text evidence="1">The sequence shown here is derived from an EMBL/GenBank/DDBJ whole genome shotgun (WGS) entry which is preliminary data.</text>
</comment>
<evidence type="ECO:0000313" key="1">
    <source>
        <dbReference type="EMBL" id="MBD8004553.1"/>
    </source>
</evidence>
<keyword evidence="2" id="KW-1185">Reference proteome</keyword>
<dbReference type="Proteomes" id="UP000648182">
    <property type="component" value="Unassembled WGS sequence"/>
</dbReference>
<organism evidence="1 2">
    <name type="scientific">Bacillus norwichensis</name>
    <dbReference type="NCBI Taxonomy" id="2762217"/>
    <lineage>
        <taxon>Bacteria</taxon>
        <taxon>Bacillati</taxon>
        <taxon>Bacillota</taxon>
        <taxon>Bacilli</taxon>
        <taxon>Bacillales</taxon>
        <taxon>Bacillaceae</taxon>
        <taxon>Bacillus</taxon>
    </lineage>
</organism>